<dbReference type="OrthoDB" id="7278099at2"/>
<sequence length="39" mass="4405">MDIVATGCRWRAIPKDLPPGGTPHDYLRRARRRSTSTVP</sequence>
<dbReference type="AlphaFoldDB" id="A0A5M6IZL0"/>
<feature type="compositionally biased region" description="Basic residues" evidence="1">
    <location>
        <begin position="29"/>
        <end position="39"/>
    </location>
</feature>
<dbReference type="EMBL" id="VWPK01000004">
    <property type="protein sequence ID" value="KAA5613774.1"/>
    <property type="molecule type" value="Genomic_DNA"/>
</dbReference>
<keyword evidence="3" id="KW-1185">Reference proteome</keyword>
<name>A0A5M6IZL0_9PROT</name>
<feature type="region of interest" description="Disordered" evidence="1">
    <location>
        <begin position="14"/>
        <end position="39"/>
    </location>
</feature>
<gene>
    <name evidence="2" type="ORF">F1189_03080</name>
</gene>
<evidence type="ECO:0000313" key="2">
    <source>
        <dbReference type="EMBL" id="KAA5613774.1"/>
    </source>
</evidence>
<organism evidence="2 3">
    <name type="scientific">Rhodovastum atsumiense</name>
    <dbReference type="NCBI Taxonomy" id="504468"/>
    <lineage>
        <taxon>Bacteria</taxon>
        <taxon>Pseudomonadati</taxon>
        <taxon>Pseudomonadota</taxon>
        <taxon>Alphaproteobacteria</taxon>
        <taxon>Acetobacterales</taxon>
        <taxon>Acetobacteraceae</taxon>
        <taxon>Rhodovastum</taxon>
    </lineage>
</organism>
<evidence type="ECO:0000256" key="1">
    <source>
        <dbReference type="SAM" id="MobiDB-lite"/>
    </source>
</evidence>
<evidence type="ECO:0000313" key="3">
    <source>
        <dbReference type="Proteomes" id="UP000325255"/>
    </source>
</evidence>
<comment type="caution">
    <text evidence="2">The sequence shown here is derived from an EMBL/GenBank/DDBJ whole genome shotgun (WGS) entry which is preliminary data.</text>
</comment>
<accession>A0A5M6IZL0</accession>
<dbReference type="Proteomes" id="UP000325255">
    <property type="component" value="Unassembled WGS sequence"/>
</dbReference>
<reference evidence="2 3" key="1">
    <citation type="submission" date="2019-09" db="EMBL/GenBank/DDBJ databases">
        <title>Genome sequence of Rhodovastum atsumiense, a diverse member of the Acetobacteraceae family of non-sulfur purple photosynthetic bacteria.</title>
        <authorList>
            <person name="Meyer T."/>
            <person name="Kyndt J."/>
        </authorList>
    </citation>
    <scope>NUCLEOTIDE SEQUENCE [LARGE SCALE GENOMIC DNA]</scope>
    <source>
        <strain evidence="2 3">DSM 21279</strain>
    </source>
</reference>
<protein>
    <submittedName>
        <fullName evidence="2">Transposase</fullName>
    </submittedName>
</protein>
<proteinExistence type="predicted"/>